<keyword evidence="3" id="KW-1185">Reference proteome</keyword>
<reference evidence="2" key="2">
    <citation type="submission" date="2022-09" db="EMBL/GenBank/DDBJ databases">
        <authorList>
            <person name="Sun Q."/>
            <person name="Ohkuma M."/>
        </authorList>
    </citation>
    <scope>NUCLEOTIDE SEQUENCE</scope>
    <source>
        <strain evidence="2">JCM 13583</strain>
    </source>
</reference>
<reference evidence="2" key="1">
    <citation type="journal article" date="2014" name="Int. J. Syst. Evol. Microbiol.">
        <title>Complete genome sequence of Corynebacterium casei LMG S-19264T (=DSM 44701T), isolated from a smear-ripened cheese.</title>
        <authorList>
            <consortium name="US DOE Joint Genome Institute (JGI-PGF)"/>
            <person name="Walter F."/>
            <person name="Albersmeier A."/>
            <person name="Kalinowski J."/>
            <person name="Ruckert C."/>
        </authorList>
    </citation>
    <scope>NUCLEOTIDE SEQUENCE</scope>
    <source>
        <strain evidence="2">JCM 13583</strain>
    </source>
</reference>
<dbReference type="RefSeq" id="WP_188680268.1">
    <property type="nucleotide sequence ID" value="NZ_BMNY01000001.1"/>
</dbReference>
<evidence type="ECO:0000259" key="1">
    <source>
        <dbReference type="Pfam" id="PF12804"/>
    </source>
</evidence>
<dbReference type="PANTHER" id="PTHR43777">
    <property type="entry name" value="MOLYBDENUM COFACTOR CYTIDYLYLTRANSFERASE"/>
    <property type="match status" value="1"/>
</dbReference>
<dbReference type="Proteomes" id="UP000632195">
    <property type="component" value="Unassembled WGS sequence"/>
</dbReference>
<feature type="domain" description="MobA-like NTP transferase" evidence="1">
    <location>
        <begin position="7"/>
        <end position="161"/>
    </location>
</feature>
<dbReference type="CDD" id="cd04182">
    <property type="entry name" value="GT_2_like_f"/>
    <property type="match status" value="1"/>
</dbReference>
<dbReference type="GO" id="GO:0016779">
    <property type="term" value="F:nucleotidyltransferase activity"/>
    <property type="evidence" value="ECO:0007669"/>
    <property type="project" value="UniProtKB-ARBA"/>
</dbReference>
<protein>
    <recommendedName>
        <fullName evidence="1">MobA-like NTP transferase domain-containing protein</fullName>
    </recommendedName>
</protein>
<name>A0AA37BQW6_9ARCH</name>
<dbReference type="Gene3D" id="3.90.550.10">
    <property type="entry name" value="Spore Coat Polysaccharide Biosynthesis Protein SpsA, Chain A"/>
    <property type="match status" value="1"/>
</dbReference>
<dbReference type="InterPro" id="IPR025877">
    <property type="entry name" value="MobA-like_NTP_Trfase"/>
</dbReference>
<accession>A0AA37BQW6</accession>
<dbReference type="InterPro" id="IPR029044">
    <property type="entry name" value="Nucleotide-diphossugar_trans"/>
</dbReference>
<proteinExistence type="predicted"/>
<evidence type="ECO:0000313" key="2">
    <source>
        <dbReference type="EMBL" id="GGM71127.1"/>
    </source>
</evidence>
<evidence type="ECO:0000313" key="3">
    <source>
        <dbReference type="Proteomes" id="UP000632195"/>
    </source>
</evidence>
<dbReference type="Pfam" id="PF12804">
    <property type="entry name" value="NTP_transf_3"/>
    <property type="match status" value="1"/>
</dbReference>
<comment type="caution">
    <text evidence="2">The sequence shown here is derived from an EMBL/GenBank/DDBJ whole genome shotgun (WGS) entry which is preliminary data.</text>
</comment>
<sequence>MIDSDSVVVLAAGLSRRFGDKKLLQDVCGMPLFSLTLRNVRTGPWQTFIVVSEASGLADRDTGVPKVINRDPSQGMSSSIRCAVEALSSSARIVFVNGDQPLVRAEHIERLIARCTPGRICATRVNGETVTPVCFPKEFYGELRALRGDRGAKQILDSHPEDVVFIDADADSLTDVDTPEDLAMLKRKLGCL</sequence>
<dbReference type="EMBL" id="BMNY01000001">
    <property type="protein sequence ID" value="GGM71127.1"/>
    <property type="molecule type" value="Genomic_DNA"/>
</dbReference>
<dbReference type="SUPFAM" id="SSF53448">
    <property type="entry name" value="Nucleotide-diphospho-sugar transferases"/>
    <property type="match status" value="1"/>
</dbReference>
<dbReference type="PANTHER" id="PTHR43777:SF1">
    <property type="entry name" value="MOLYBDENUM COFACTOR CYTIDYLYLTRANSFERASE"/>
    <property type="match status" value="1"/>
</dbReference>
<dbReference type="AlphaFoldDB" id="A0AA37BQW6"/>
<gene>
    <name evidence="2" type="ORF">GCM10007108_06480</name>
</gene>
<organism evidence="2 3">
    <name type="scientific">Thermogymnomonas acidicola</name>
    <dbReference type="NCBI Taxonomy" id="399579"/>
    <lineage>
        <taxon>Archaea</taxon>
        <taxon>Methanobacteriati</taxon>
        <taxon>Thermoplasmatota</taxon>
        <taxon>Thermoplasmata</taxon>
        <taxon>Thermoplasmatales</taxon>
        <taxon>Thermogymnomonas</taxon>
    </lineage>
</organism>